<dbReference type="SMART" id="SM00507">
    <property type="entry name" value="HNHc"/>
    <property type="match status" value="1"/>
</dbReference>
<dbReference type="InterPro" id="IPR029471">
    <property type="entry name" value="HNH_5"/>
</dbReference>
<keyword evidence="3" id="KW-1185">Reference proteome</keyword>
<dbReference type="PANTHER" id="PTHR33877">
    <property type="entry name" value="SLL1193 PROTEIN"/>
    <property type="match status" value="1"/>
</dbReference>
<evidence type="ECO:0000259" key="1">
    <source>
        <dbReference type="SMART" id="SM00507"/>
    </source>
</evidence>
<evidence type="ECO:0000313" key="2">
    <source>
        <dbReference type="EMBL" id="OSM05188.1"/>
    </source>
</evidence>
<sequence length="110" mass="12863">MSEFDPPQMDALLISADPDHIERERRKAKELKRTAWWRNRKGRGQCYYCKRRFPPAELTLDHITPLVRGGRTSKANCAPACHECNQHKRNLPAEAFKAWLQERLDETSTD</sequence>
<feature type="domain" description="HNH nuclease" evidence="1">
    <location>
        <begin position="35"/>
        <end position="86"/>
    </location>
</feature>
<dbReference type="Gene3D" id="1.10.30.50">
    <property type="match status" value="1"/>
</dbReference>
<dbReference type="InterPro" id="IPR003615">
    <property type="entry name" value="HNH_nuc"/>
</dbReference>
<dbReference type="RefSeq" id="WP_198947827.1">
    <property type="nucleotide sequence ID" value="NZ_LVJN01000018.1"/>
</dbReference>
<dbReference type="CDD" id="cd00085">
    <property type="entry name" value="HNHc"/>
    <property type="match status" value="1"/>
</dbReference>
<dbReference type="Proteomes" id="UP000194003">
    <property type="component" value="Unassembled WGS sequence"/>
</dbReference>
<evidence type="ECO:0000313" key="3">
    <source>
        <dbReference type="Proteomes" id="UP000194003"/>
    </source>
</evidence>
<dbReference type="Pfam" id="PF14279">
    <property type="entry name" value="HNH_5"/>
    <property type="match status" value="1"/>
</dbReference>
<gene>
    <name evidence="2" type="ORF">MAIT1_03348</name>
</gene>
<dbReference type="AlphaFoldDB" id="A0A1Y2K752"/>
<protein>
    <submittedName>
        <fullName evidence="2">Putative HNH nuclease</fullName>
    </submittedName>
</protein>
<accession>A0A1Y2K752</accession>
<proteinExistence type="predicted"/>
<dbReference type="EMBL" id="LVJN01000018">
    <property type="protein sequence ID" value="OSM05188.1"/>
    <property type="molecule type" value="Genomic_DNA"/>
</dbReference>
<reference evidence="2 3" key="1">
    <citation type="journal article" date="2016" name="BMC Genomics">
        <title>Combined genomic and structural analyses of a cultured magnetotactic bacterium reveals its niche adaptation to a dynamic environment.</title>
        <authorList>
            <person name="Araujo A.C."/>
            <person name="Morillo V."/>
            <person name="Cypriano J."/>
            <person name="Teixeira L.C."/>
            <person name="Leao P."/>
            <person name="Lyra S."/>
            <person name="Almeida L.G."/>
            <person name="Bazylinski D.A."/>
            <person name="Vasconcellos A.T."/>
            <person name="Abreu F."/>
            <person name="Lins U."/>
        </authorList>
    </citation>
    <scope>NUCLEOTIDE SEQUENCE [LARGE SCALE GENOMIC DNA]</scope>
    <source>
        <strain evidence="2 3">IT-1</strain>
    </source>
</reference>
<name>A0A1Y2K752_9PROT</name>
<dbReference type="PANTHER" id="PTHR33877:SF1">
    <property type="entry name" value="TYPE IV METHYL-DIRECTED RESTRICTION ENZYME ECOKMCRA"/>
    <property type="match status" value="1"/>
</dbReference>
<dbReference type="STRING" id="1434232.MAIT1_03348"/>
<dbReference type="InterPro" id="IPR052892">
    <property type="entry name" value="NA-targeting_endonuclease"/>
</dbReference>
<comment type="caution">
    <text evidence="2">The sequence shown here is derived from an EMBL/GenBank/DDBJ whole genome shotgun (WGS) entry which is preliminary data.</text>
</comment>
<organism evidence="2 3">
    <name type="scientific">Magnetofaba australis IT-1</name>
    <dbReference type="NCBI Taxonomy" id="1434232"/>
    <lineage>
        <taxon>Bacteria</taxon>
        <taxon>Pseudomonadati</taxon>
        <taxon>Pseudomonadota</taxon>
        <taxon>Magnetococcia</taxon>
        <taxon>Magnetococcales</taxon>
        <taxon>Magnetococcaceae</taxon>
        <taxon>Magnetofaba</taxon>
    </lineage>
</organism>